<feature type="region of interest" description="Disordered" evidence="1">
    <location>
        <begin position="466"/>
        <end position="588"/>
    </location>
</feature>
<feature type="compositionally biased region" description="Polar residues" evidence="1">
    <location>
        <begin position="79"/>
        <end position="89"/>
    </location>
</feature>
<feature type="compositionally biased region" description="Basic residues" evidence="1">
    <location>
        <begin position="261"/>
        <end position="276"/>
    </location>
</feature>
<feature type="compositionally biased region" description="Polar residues" evidence="1">
    <location>
        <begin position="130"/>
        <end position="148"/>
    </location>
</feature>
<feature type="compositionally biased region" description="Polar residues" evidence="1">
    <location>
        <begin position="396"/>
        <end position="406"/>
    </location>
</feature>
<feature type="compositionally biased region" description="Low complexity" evidence="1">
    <location>
        <begin position="568"/>
        <end position="588"/>
    </location>
</feature>
<feature type="region of interest" description="Disordered" evidence="1">
    <location>
        <begin position="354"/>
        <end position="417"/>
    </location>
</feature>
<proteinExistence type="predicted"/>
<feature type="signal peptide" evidence="2">
    <location>
        <begin position="1"/>
        <end position="15"/>
    </location>
</feature>
<name>A0ABR2WXQ7_9FUNG</name>
<dbReference type="EMBL" id="JASJQH010000166">
    <property type="protein sequence ID" value="KAK9766318.1"/>
    <property type="molecule type" value="Genomic_DNA"/>
</dbReference>
<feature type="compositionally biased region" description="Low complexity" evidence="1">
    <location>
        <begin position="370"/>
        <end position="383"/>
    </location>
</feature>
<reference evidence="3 4" key="1">
    <citation type="submission" date="2023-04" db="EMBL/GenBank/DDBJ databases">
        <title>Genome of Basidiobolus ranarum AG-B5.</title>
        <authorList>
            <person name="Stajich J.E."/>
            <person name="Carter-House D."/>
            <person name="Gryganskyi A."/>
        </authorList>
    </citation>
    <scope>NUCLEOTIDE SEQUENCE [LARGE SCALE GENOMIC DNA]</scope>
    <source>
        <strain evidence="3 4">AG-B5</strain>
    </source>
</reference>
<evidence type="ECO:0000313" key="4">
    <source>
        <dbReference type="Proteomes" id="UP001479436"/>
    </source>
</evidence>
<sequence length="588" mass="60654">MKLLASFFLSSVVLAVPIYQKNSPYSTVPYSSSEIGGGEQTPCETTVASTQSYPNAGYSVTQSAAYGSKPIKGGHKSRSPTLASASVPSLPSGDGRDSYGTSGYPAMVTSTSCNSQTGSVTYGGKPTKSGYKSRSPTLDSASVPSLPSGSGGDNYGTSSYSLPVTTTPCDSQKTPEMSSKTKHNSPTFVGGDGHSHKSINHGYKDKKANGKMTGKGTVSGNSSDDCSTTAAHPHASKGAIKPTKTADANGEDNRFDFGLHSKMHKAKSTTQARHKGKGDENKSSGISSEDCDTSTGSYDHKTKDISGKGGSKTTKKKSSGKTMGILPTAYGSITTTKTDINSSEDCTTSTDILISSSSGSYPTHRGGSGSKSSNSFVSNTLSSHHTGYGNGKESHTIPSSTPTYMSKGNDDCDSTSILDNSSVNTGYLTSQRTSGTVHAPTVTGDGLGRVIGSYGSHYKRSIADYSVSPSEQPSNAYESPKHNSDGNGKSKKPSHGGGKSKKPSSDYGNSKQPSGSNGKPKKSPNGGGKSKQPSGDYGNPNQPSSGSGSYHKRANNYNLSPTTNGDYGSPKKPSSGSGTPTQPSAFQW</sequence>
<feature type="compositionally biased region" description="Basic residues" evidence="1">
    <location>
        <begin position="489"/>
        <end position="502"/>
    </location>
</feature>
<feature type="chain" id="PRO_5046816897" evidence="2">
    <location>
        <begin position="16"/>
        <end position="588"/>
    </location>
</feature>
<gene>
    <name evidence="3" type="ORF">K7432_004669</name>
</gene>
<evidence type="ECO:0000256" key="1">
    <source>
        <dbReference type="SAM" id="MobiDB-lite"/>
    </source>
</evidence>
<accession>A0ABR2WXQ7</accession>
<feature type="region of interest" description="Disordered" evidence="1">
    <location>
        <begin position="69"/>
        <end position="327"/>
    </location>
</feature>
<dbReference type="Proteomes" id="UP001479436">
    <property type="component" value="Unassembled WGS sequence"/>
</dbReference>
<feature type="compositionally biased region" description="Polar residues" evidence="1">
    <location>
        <begin position="467"/>
        <end position="477"/>
    </location>
</feature>
<evidence type="ECO:0000256" key="2">
    <source>
        <dbReference type="SAM" id="SignalP"/>
    </source>
</evidence>
<feature type="compositionally biased region" description="Polar residues" evidence="1">
    <location>
        <begin position="216"/>
        <end position="230"/>
    </location>
</feature>
<feature type="compositionally biased region" description="Polar residues" evidence="1">
    <location>
        <begin position="155"/>
        <end position="178"/>
    </location>
</feature>
<feature type="compositionally biased region" description="Polar residues" evidence="1">
    <location>
        <begin position="283"/>
        <end position="297"/>
    </location>
</feature>
<comment type="caution">
    <text evidence="3">The sequence shown here is derived from an EMBL/GenBank/DDBJ whole genome shotgun (WGS) entry which is preliminary data.</text>
</comment>
<organism evidence="3 4">
    <name type="scientific">Basidiobolus ranarum</name>
    <dbReference type="NCBI Taxonomy" id="34480"/>
    <lineage>
        <taxon>Eukaryota</taxon>
        <taxon>Fungi</taxon>
        <taxon>Fungi incertae sedis</taxon>
        <taxon>Zoopagomycota</taxon>
        <taxon>Entomophthoromycotina</taxon>
        <taxon>Basidiobolomycetes</taxon>
        <taxon>Basidiobolales</taxon>
        <taxon>Basidiobolaceae</taxon>
        <taxon>Basidiobolus</taxon>
    </lineage>
</organism>
<keyword evidence="2" id="KW-0732">Signal</keyword>
<feature type="compositionally biased region" description="Polar residues" evidence="1">
    <location>
        <begin position="555"/>
        <end position="566"/>
    </location>
</feature>
<keyword evidence="4" id="KW-1185">Reference proteome</keyword>
<evidence type="ECO:0000313" key="3">
    <source>
        <dbReference type="EMBL" id="KAK9766318.1"/>
    </source>
</evidence>
<feature type="compositionally biased region" description="Polar residues" evidence="1">
    <location>
        <begin position="108"/>
        <end position="120"/>
    </location>
</feature>
<protein>
    <submittedName>
        <fullName evidence="3">Uncharacterized protein</fullName>
    </submittedName>
</protein>